<name>A0A2R5GJC6_9STRA</name>
<keyword evidence="2" id="KW-1185">Reference proteome</keyword>
<sequence length="363" mass="39219">MPLEAAPFVRATLPLVTVSEVVGVLAAAGGAKAAAKTPEEASAQFKAAAKKRGTQAATRLAKTALVYAAVEAATRRDKSKAWLFACAAAAQGALGAFTWNVAVYIAVRTLASKALATSKAPPHLHPAAIFVSHVLHNGMLISQAEAVDPGYLRLWLRVLRGYKNADEWYAEFHSDAAKRNERYEAHQVGDDRFKAIPTKIVEAIRAQLPFVSALYLVPRLLAWRTTAESLRAGGSTWALAEAKEVAKRIARSSLVLACLPLTLSEFPCVYDKLMRSKDDPKPVRRNAALHAVSSAVASTGIFLAEPQPRLSVMVAYTWWRIIEAGVRKWEMQWASSKEEVATRTSALASALTGLSVAVTLAEY</sequence>
<comment type="caution">
    <text evidence="1">The sequence shown here is derived from an EMBL/GenBank/DDBJ whole genome shotgun (WGS) entry which is preliminary data.</text>
</comment>
<reference evidence="1 2" key="1">
    <citation type="submission" date="2017-12" db="EMBL/GenBank/DDBJ databases">
        <title>Sequencing, de novo assembly and annotation of complete genome of a new Thraustochytrid species, strain FCC1311.</title>
        <authorList>
            <person name="Sedici K."/>
            <person name="Godart F."/>
            <person name="Aiese Cigliano R."/>
            <person name="Sanseverino W."/>
            <person name="Barakat M."/>
            <person name="Ortet P."/>
            <person name="Marechal E."/>
            <person name="Cagnac O."/>
            <person name="Amato A."/>
        </authorList>
    </citation>
    <scope>NUCLEOTIDE SEQUENCE [LARGE SCALE GENOMIC DNA]</scope>
</reference>
<protein>
    <submittedName>
        <fullName evidence="1">Uncharacterized protein</fullName>
    </submittedName>
</protein>
<evidence type="ECO:0000313" key="2">
    <source>
        <dbReference type="Proteomes" id="UP000241890"/>
    </source>
</evidence>
<dbReference type="Proteomes" id="UP000241890">
    <property type="component" value="Unassembled WGS sequence"/>
</dbReference>
<dbReference type="EMBL" id="BEYU01000076">
    <property type="protein sequence ID" value="GBG30419.1"/>
    <property type="molecule type" value="Genomic_DNA"/>
</dbReference>
<evidence type="ECO:0000313" key="1">
    <source>
        <dbReference type="EMBL" id="GBG30419.1"/>
    </source>
</evidence>
<proteinExistence type="predicted"/>
<organism evidence="1 2">
    <name type="scientific">Hondaea fermentalgiana</name>
    <dbReference type="NCBI Taxonomy" id="2315210"/>
    <lineage>
        <taxon>Eukaryota</taxon>
        <taxon>Sar</taxon>
        <taxon>Stramenopiles</taxon>
        <taxon>Bigyra</taxon>
        <taxon>Labyrinthulomycetes</taxon>
        <taxon>Thraustochytrida</taxon>
        <taxon>Thraustochytriidae</taxon>
        <taxon>Hondaea</taxon>
    </lineage>
</organism>
<accession>A0A2R5GJC6</accession>
<dbReference type="InParanoid" id="A0A2R5GJC6"/>
<gene>
    <name evidence="1" type="ORF">FCC1311_066382</name>
</gene>
<dbReference type="AlphaFoldDB" id="A0A2R5GJC6"/>